<dbReference type="PANTHER" id="PTHR47331">
    <property type="entry name" value="PHD-TYPE DOMAIN-CONTAINING PROTEIN"/>
    <property type="match status" value="1"/>
</dbReference>
<feature type="coiled-coil region" evidence="1">
    <location>
        <begin position="36"/>
        <end position="86"/>
    </location>
</feature>
<dbReference type="OrthoDB" id="6413980at2759"/>
<dbReference type="EMBL" id="BMAO01014797">
    <property type="protein sequence ID" value="GFQ97190.1"/>
    <property type="molecule type" value="Genomic_DNA"/>
</dbReference>
<name>A0A8X6L4A0_TRICU</name>
<dbReference type="AlphaFoldDB" id="A0A8X6L4A0"/>
<comment type="caution">
    <text evidence="2">The sequence shown here is derived from an EMBL/GenBank/DDBJ whole genome shotgun (WGS) entry which is preliminary data.</text>
</comment>
<organism evidence="2 3">
    <name type="scientific">Trichonephila clavata</name>
    <name type="common">Joro spider</name>
    <name type="synonym">Nephila clavata</name>
    <dbReference type="NCBI Taxonomy" id="2740835"/>
    <lineage>
        <taxon>Eukaryota</taxon>
        <taxon>Metazoa</taxon>
        <taxon>Ecdysozoa</taxon>
        <taxon>Arthropoda</taxon>
        <taxon>Chelicerata</taxon>
        <taxon>Arachnida</taxon>
        <taxon>Araneae</taxon>
        <taxon>Araneomorphae</taxon>
        <taxon>Entelegynae</taxon>
        <taxon>Araneoidea</taxon>
        <taxon>Nephilidae</taxon>
        <taxon>Trichonephila</taxon>
    </lineage>
</organism>
<evidence type="ECO:0000313" key="3">
    <source>
        <dbReference type="Proteomes" id="UP000887116"/>
    </source>
</evidence>
<proteinExistence type="predicted"/>
<dbReference type="PANTHER" id="PTHR47331:SF6">
    <property type="entry name" value="DOUBLECORTIN DOMAIN-CONTAINING PROTEIN"/>
    <property type="match status" value="1"/>
</dbReference>
<dbReference type="InterPro" id="IPR008042">
    <property type="entry name" value="Retrotrans_Pao"/>
</dbReference>
<keyword evidence="1" id="KW-0175">Coiled coil</keyword>
<accession>A0A8X6L4A0</accession>
<protein>
    <submittedName>
        <fullName evidence="2">Integrase catalytic domain-containing protein</fullName>
    </submittedName>
</protein>
<dbReference type="Proteomes" id="UP000887116">
    <property type="component" value="Unassembled WGS sequence"/>
</dbReference>
<evidence type="ECO:0000313" key="2">
    <source>
        <dbReference type="EMBL" id="GFQ97190.1"/>
    </source>
</evidence>
<dbReference type="Pfam" id="PF05380">
    <property type="entry name" value="Peptidase_A17"/>
    <property type="match status" value="1"/>
</dbReference>
<gene>
    <name evidence="2" type="primary">AVEN_32190_1</name>
    <name evidence="2" type="ORF">TNCT_169922</name>
</gene>
<evidence type="ECO:0000256" key="1">
    <source>
        <dbReference type="SAM" id="Coils"/>
    </source>
</evidence>
<keyword evidence="3" id="KW-1185">Reference proteome</keyword>
<sequence>MEITTLNRLRGALKAKLKKVELFGTESEKSPSLLEVKLQLNNISALREKIESFRKDYYSLPAEVDLSETDNELEQLEDRLYKTEVKFHFLLSELENVSVSEAISKENNVLSVNECRQTNIKLPEIPLPQFSDMLQELPYEAQEYHFDRDEEKVKTLALIWNPKHDTFEFSVSDPTNNSEWTKRSILSHIARIFDPMCLLGPVIAMAKLFMKTLWLVKRDWDQPLLENEIRNWKKFIFSLKALQGIKVQRFVLIENYKSLELHRFSDASEKAFGAAIYLRCTNSTEQSSMWLLCSKSRIAPIKRISIPRLELCAAVLLSKLVKMMIASLKL</sequence>
<reference evidence="2" key="1">
    <citation type="submission" date="2020-07" db="EMBL/GenBank/DDBJ databases">
        <title>Multicomponent nature underlies the extraordinary mechanical properties of spider dragline silk.</title>
        <authorList>
            <person name="Kono N."/>
            <person name="Nakamura H."/>
            <person name="Mori M."/>
            <person name="Yoshida Y."/>
            <person name="Ohtoshi R."/>
            <person name="Malay A.D."/>
            <person name="Moran D.A.P."/>
            <person name="Tomita M."/>
            <person name="Numata K."/>
            <person name="Arakawa K."/>
        </authorList>
    </citation>
    <scope>NUCLEOTIDE SEQUENCE</scope>
</reference>